<organism evidence="1 2">
    <name type="scientific">Candidatus Buchananbacteria bacterium CG10_big_fil_rev_8_21_14_0_10_33_19</name>
    <dbReference type="NCBI Taxonomy" id="1974525"/>
    <lineage>
        <taxon>Bacteria</taxon>
        <taxon>Candidatus Buchananiibacteriota</taxon>
    </lineage>
</organism>
<protein>
    <submittedName>
        <fullName evidence="1">Uncharacterized protein</fullName>
    </submittedName>
</protein>
<dbReference type="AlphaFoldDB" id="A0A2H0W655"/>
<evidence type="ECO:0000313" key="2">
    <source>
        <dbReference type="Proteomes" id="UP000229056"/>
    </source>
</evidence>
<sequence>MGSTYFSKRIHNLSRHCLGGRNRVIRPKTFKSEEAANKWAEAEGLTNYSLENLKNEGNKEKKIRILFN</sequence>
<gene>
    <name evidence="1" type="ORF">COT80_02545</name>
</gene>
<proteinExistence type="predicted"/>
<comment type="caution">
    <text evidence="1">The sequence shown here is derived from an EMBL/GenBank/DDBJ whole genome shotgun (WGS) entry which is preliminary data.</text>
</comment>
<reference evidence="2" key="1">
    <citation type="submission" date="2017-09" db="EMBL/GenBank/DDBJ databases">
        <title>Depth-based differentiation of microbial function through sediment-hosted aquifers and enrichment of novel symbionts in the deep terrestrial subsurface.</title>
        <authorList>
            <person name="Probst A.J."/>
            <person name="Ladd B."/>
            <person name="Jarett J.K."/>
            <person name="Geller-Mcgrath D.E."/>
            <person name="Sieber C.M.K."/>
            <person name="Emerson J.B."/>
            <person name="Anantharaman K."/>
            <person name="Thomas B.C."/>
            <person name="Malmstrom R."/>
            <person name="Stieglmeier M."/>
            <person name="Klingl A."/>
            <person name="Woyke T."/>
            <person name="Ryan C.M."/>
            <person name="Banfield J.F."/>
        </authorList>
    </citation>
    <scope>NUCLEOTIDE SEQUENCE [LARGE SCALE GENOMIC DNA]</scope>
</reference>
<dbReference type="Proteomes" id="UP000229056">
    <property type="component" value="Unassembled WGS sequence"/>
</dbReference>
<evidence type="ECO:0000313" key="1">
    <source>
        <dbReference type="EMBL" id="PIS06091.1"/>
    </source>
</evidence>
<dbReference type="EMBL" id="PEZY01000010">
    <property type="protein sequence ID" value="PIS06091.1"/>
    <property type="molecule type" value="Genomic_DNA"/>
</dbReference>
<name>A0A2H0W655_9BACT</name>
<accession>A0A2H0W655</accession>